<protein>
    <submittedName>
        <fullName evidence="1">Uncharacterized protein</fullName>
    </submittedName>
</protein>
<dbReference type="Gene3D" id="1.10.10.10">
    <property type="entry name" value="Winged helix-like DNA-binding domain superfamily/Winged helix DNA-binding domain"/>
    <property type="match status" value="1"/>
</dbReference>
<evidence type="ECO:0000313" key="1">
    <source>
        <dbReference type="EMBL" id="MBR0681935.1"/>
    </source>
</evidence>
<accession>A0A9X9XDZ9</accession>
<dbReference type="EMBL" id="JAAEDL010000015">
    <property type="protein sequence ID" value="MBR0681935.1"/>
    <property type="molecule type" value="Genomic_DNA"/>
</dbReference>
<comment type="caution">
    <text evidence="1">The sequence shown here is derived from an EMBL/GenBank/DDBJ whole genome shotgun (WGS) entry which is preliminary data.</text>
</comment>
<keyword evidence="2" id="KW-1185">Reference proteome</keyword>
<dbReference type="InterPro" id="IPR036388">
    <property type="entry name" value="WH-like_DNA-bd_sf"/>
</dbReference>
<sequence>MTPPPPAELDTLTRAIGADALLRLIEAHAGTRVYVPIEPNQGSPLARLIGLDAARALAKIRPGAALKVPLAREWRVRLYRSRGESYSTIARRLGITESTVGKLLAQAGQTRAQLDLFA</sequence>
<gene>
    <name evidence="1" type="ORF">GXW74_15680</name>
</gene>
<dbReference type="AlphaFoldDB" id="A0A9X9XDZ9"/>
<reference evidence="1" key="1">
    <citation type="submission" date="2020-01" db="EMBL/GenBank/DDBJ databases">
        <authorList>
            <person name="Rat A."/>
        </authorList>
    </citation>
    <scope>NUCLEOTIDE SEQUENCE</scope>
    <source>
        <strain evidence="1">LMG 31228</strain>
    </source>
</reference>
<evidence type="ECO:0000313" key="2">
    <source>
        <dbReference type="Proteomes" id="UP001138709"/>
    </source>
</evidence>
<dbReference type="Proteomes" id="UP001138709">
    <property type="component" value="Unassembled WGS sequence"/>
</dbReference>
<organism evidence="1 2">
    <name type="scientific">Neoroseomonas eburnea</name>
    <dbReference type="NCBI Taxonomy" id="1346889"/>
    <lineage>
        <taxon>Bacteria</taxon>
        <taxon>Pseudomonadati</taxon>
        <taxon>Pseudomonadota</taxon>
        <taxon>Alphaproteobacteria</taxon>
        <taxon>Acetobacterales</taxon>
        <taxon>Acetobacteraceae</taxon>
        <taxon>Neoroseomonas</taxon>
    </lineage>
</organism>
<proteinExistence type="predicted"/>
<dbReference type="RefSeq" id="WP_211847470.1">
    <property type="nucleotide sequence ID" value="NZ_JAAEDL010000015.1"/>
</dbReference>
<name>A0A9X9XDZ9_9PROT</name>
<reference evidence="1" key="2">
    <citation type="journal article" date="2021" name="Syst. Appl. Microbiol.">
        <title>Roseomonas hellenica sp. nov., isolated from roots of wild-growing Alkanna tinctoria.</title>
        <authorList>
            <person name="Rat A."/>
            <person name="Naranjo H.D."/>
            <person name="Lebbe L."/>
            <person name="Cnockaert M."/>
            <person name="Krigas N."/>
            <person name="Grigoriadou K."/>
            <person name="Maloupa E."/>
            <person name="Willems A."/>
        </authorList>
    </citation>
    <scope>NUCLEOTIDE SEQUENCE</scope>
    <source>
        <strain evidence="1">LMG 31228</strain>
    </source>
</reference>